<feature type="transmembrane region" description="Helical" evidence="1">
    <location>
        <begin position="7"/>
        <end position="25"/>
    </location>
</feature>
<keyword evidence="1" id="KW-1133">Transmembrane helix</keyword>
<protein>
    <submittedName>
        <fullName evidence="2">Uncharacterized protein</fullName>
    </submittedName>
</protein>
<dbReference type="RefSeq" id="WP_015613879.1">
    <property type="nucleotide sequence ID" value="NC_021182.1"/>
</dbReference>
<dbReference type="AlphaFoldDB" id="R4JXL9"/>
<dbReference type="OrthoDB" id="9954994at2"/>
<keyword evidence="3" id="KW-1185">Reference proteome</keyword>
<dbReference type="EMBL" id="CP003261">
    <property type="protein sequence ID" value="AGK95552.1"/>
    <property type="molecule type" value="Genomic_DNA"/>
</dbReference>
<proteinExistence type="predicted"/>
<dbReference type="KEGG" id="cpas:Clopa_0500"/>
<sequence length="59" mass="6670">MIKKHIVWRILFMIFAAAISITGVWTDIKGMAMFGVILWVISTIINIIYSCQAIKAKSI</sequence>
<feature type="transmembrane region" description="Helical" evidence="1">
    <location>
        <begin position="31"/>
        <end position="49"/>
    </location>
</feature>
<reference evidence="2 3" key="1">
    <citation type="submission" date="2012-01" db="EMBL/GenBank/DDBJ databases">
        <title>Complete sequence of chromosome of Clostridium pasteurianum BC1.</title>
        <authorList>
            <consortium name="US DOE Joint Genome Institute"/>
            <person name="Lucas S."/>
            <person name="Han J."/>
            <person name="Lapidus A."/>
            <person name="Cheng J.-F."/>
            <person name="Goodwin L."/>
            <person name="Pitluck S."/>
            <person name="Peters L."/>
            <person name="Mikhailova N."/>
            <person name="Teshima H."/>
            <person name="Detter J.C."/>
            <person name="Han C."/>
            <person name="Tapia R."/>
            <person name="Land M."/>
            <person name="Hauser L."/>
            <person name="Kyrpides N."/>
            <person name="Ivanova N."/>
            <person name="Pagani I."/>
            <person name="Dunn J."/>
            <person name="Taghavi S."/>
            <person name="Francis A."/>
            <person name="van der Lelie D."/>
            <person name="Woyke T."/>
        </authorList>
    </citation>
    <scope>NUCLEOTIDE SEQUENCE [LARGE SCALE GENOMIC DNA]</scope>
    <source>
        <strain evidence="2 3">BC1</strain>
    </source>
</reference>
<organism evidence="2 3">
    <name type="scientific">Clostridium pasteurianum BC1</name>
    <dbReference type="NCBI Taxonomy" id="86416"/>
    <lineage>
        <taxon>Bacteria</taxon>
        <taxon>Bacillati</taxon>
        <taxon>Bacillota</taxon>
        <taxon>Clostridia</taxon>
        <taxon>Eubacteriales</taxon>
        <taxon>Clostridiaceae</taxon>
        <taxon>Clostridium</taxon>
    </lineage>
</organism>
<evidence type="ECO:0000313" key="2">
    <source>
        <dbReference type="EMBL" id="AGK95552.1"/>
    </source>
</evidence>
<keyword evidence="1" id="KW-0812">Transmembrane</keyword>
<evidence type="ECO:0000256" key="1">
    <source>
        <dbReference type="SAM" id="Phobius"/>
    </source>
</evidence>
<name>R4JXL9_CLOPA</name>
<accession>R4JXL9</accession>
<dbReference type="STRING" id="86416.Clopa_0500"/>
<keyword evidence="1" id="KW-0472">Membrane</keyword>
<dbReference type="HOGENOM" id="CLU_2952230_0_0_9"/>
<dbReference type="PATRIC" id="fig|86416.3.peg.478"/>
<gene>
    <name evidence="2" type="ORF">Clopa_0500</name>
</gene>
<dbReference type="Proteomes" id="UP000013523">
    <property type="component" value="Chromosome"/>
</dbReference>
<evidence type="ECO:0000313" key="3">
    <source>
        <dbReference type="Proteomes" id="UP000013523"/>
    </source>
</evidence>